<name>A0AAU8KYG2_9CAUD</name>
<evidence type="ECO:0000313" key="2">
    <source>
        <dbReference type="EMBL" id="XCN28551.1"/>
    </source>
</evidence>
<feature type="compositionally biased region" description="Low complexity" evidence="1">
    <location>
        <begin position="159"/>
        <end position="181"/>
    </location>
</feature>
<sequence length="235" mass="27116">MMTFYKYNLELRQIDNLFNFDYPFFSEDLKPEFEKLFIKRYAFRQIGFPTIGEFKYRLQSYLEENNDYFKQLWEIELRTKAIDFMNNKEYTETLTRDITEKEKEEIINKSIQEFMSSEISKNSGVNTTTTDTLNSNVNDGMANLGFESGLTDNTKETISENLGSSNSTNGNNSTNTNSSDNSNRDKLFTENVVTHGVGNIGVTSASDLKKGWIDVTYSLISKVIDGGYDLFLQRY</sequence>
<dbReference type="EMBL" id="PP869283">
    <property type="protein sequence ID" value="XCN28551.1"/>
    <property type="molecule type" value="Genomic_DNA"/>
</dbReference>
<organism evidence="2">
    <name type="scientific">Clostridium phage vB_CPP_X44</name>
    <dbReference type="NCBI Taxonomy" id="3232179"/>
    <lineage>
        <taxon>Viruses</taxon>
        <taxon>Duplodnaviria</taxon>
        <taxon>Heunggongvirae</taxon>
        <taxon>Uroviricota</taxon>
        <taxon>Caudoviricetes</taxon>
    </lineage>
</organism>
<evidence type="ECO:0008006" key="3">
    <source>
        <dbReference type="Google" id="ProtNLM"/>
    </source>
</evidence>
<reference evidence="2" key="1">
    <citation type="submission" date="2024-06" db="EMBL/GenBank/DDBJ databases">
        <authorList>
            <person name="Li M."/>
        </authorList>
    </citation>
    <scope>NUCLEOTIDE SEQUENCE</scope>
</reference>
<feature type="region of interest" description="Disordered" evidence="1">
    <location>
        <begin position="156"/>
        <end position="184"/>
    </location>
</feature>
<gene>
    <name evidence="2" type="ORF">vBCPPX44_11</name>
</gene>
<proteinExistence type="predicted"/>
<evidence type="ECO:0000256" key="1">
    <source>
        <dbReference type="SAM" id="MobiDB-lite"/>
    </source>
</evidence>
<accession>A0AAU8KYG2</accession>
<protein>
    <recommendedName>
        <fullName evidence="3">Collar protein</fullName>
    </recommendedName>
</protein>